<dbReference type="PROSITE" id="PS51186">
    <property type="entry name" value="GNAT"/>
    <property type="match status" value="1"/>
</dbReference>
<dbReference type="GO" id="GO:0016747">
    <property type="term" value="F:acyltransferase activity, transferring groups other than amino-acyl groups"/>
    <property type="evidence" value="ECO:0007669"/>
    <property type="project" value="InterPro"/>
</dbReference>
<accession>A0A934HRM8</accession>
<dbReference type="Pfam" id="PF13673">
    <property type="entry name" value="Acetyltransf_10"/>
    <property type="match status" value="1"/>
</dbReference>
<dbReference type="EMBL" id="JAEIJD010000007">
    <property type="protein sequence ID" value="MBI6630187.1"/>
    <property type="molecule type" value="Genomic_DNA"/>
</dbReference>
<evidence type="ECO:0000313" key="3">
    <source>
        <dbReference type="Proteomes" id="UP000613255"/>
    </source>
</evidence>
<proteinExistence type="predicted"/>
<gene>
    <name evidence="2" type="ORF">JAO82_09875</name>
</gene>
<dbReference type="Gene3D" id="3.40.630.30">
    <property type="match status" value="1"/>
</dbReference>
<evidence type="ECO:0000313" key="2">
    <source>
        <dbReference type="EMBL" id="MBI6630187.1"/>
    </source>
</evidence>
<dbReference type="SUPFAM" id="SSF55729">
    <property type="entry name" value="Acyl-CoA N-acyltransferases (Nat)"/>
    <property type="match status" value="1"/>
</dbReference>
<keyword evidence="3" id="KW-1185">Reference proteome</keyword>
<sequence>MPDLYSEAQTIAFCSMMSDRGLITVAERNSTVIGFLALEREYIHGLYLDRTARGQGVGRLLIDHAKTRAERLELRVAQHNATAKRFYRLAGFKEVARGDGSANDENLPDVHFVWRTEVMA</sequence>
<feature type="domain" description="N-acetyltransferase" evidence="1">
    <location>
        <begin position="1"/>
        <end position="119"/>
    </location>
</feature>
<reference evidence="2" key="1">
    <citation type="submission" date="2020-12" db="EMBL/GenBank/DDBJ databases">
        <title>Pontibaca salina gen. nov., sp. nov., isolated from marine sediment.</title>
        <authorList>
            <person name="Bo J."/>
            <person name="Wang S."/>
            <person name="Song X."/>
            <person name="Du Z."/>
        </authorList>
    </citation>
    <scope>NUCLEOTIDE SEQUENCE</scope>
    <source>
        <strain evidence="2">S1109L</strain>
    </source>
</reference>
<organism evidence="2 3">
    <name type="scientific">Pontibaca salina</name>
    <dbReference type="NCBI Taxonomy" id="2795731"/>
    <lineage>
        <taxon>Bacteria</taxon>
        <taxon>Pseudomonadati</taxon>
        <taxon>Pseudomonadota</taxon>
        <taxon>Alphaproteobacteria</taxon>
        <taxon>Rhodobacterales</taxon>
        <taxon>Roseobacteraceae</taxon>
        <taxon>Pontibaca</taxon>
    </lineage>
</organism>
<evidence type="ECO:0000259" key="1">
    <source>
        <dbReference type="PROSITE" id="PS51186"/>
    </source>
</evidence>
<protein>
    <submittedName>
        <fullName evidence="2">GNAT family N-acetyltransferase</fullName>
    </submittedName>
</protein>
<comment type="caution">
    <text evidence="2">The sequence shown here is derived from an EMBL/GenBank/DDBJ whole genome shotgun (WGS) entry which is preliminary data.</text>
</comment>
<dbReference type="AlphaFoldDB" id="A0A934HRM8"/>
<dbReference type="InterPro" id="IPR000182">
    <property type="entry name" value="GNAT_dom"/>
</dbReference>
<dbReference type="CDD" id="cd04301">
    <property type="entry name" value="NAT_SF"/>
    <property type="match status" value="1"/>
</dbReference>
<dbReference type="InterPro" id="IPR016181">
    <property type="entry name" value="Acyl_CoA_acyltransferase"/>
</dbReference>
<dbReference type="Proteomes" id="UP000613255">
    <property type="component" value="Unassembled WGS sequence"/>
</dbReference>
<name>A0A934HRM8_9RHOB</name>